<dbReference type="InterPro" id="IPR005055">
    <property type="entry name" value="A10/PebIII"/>
</dbReference>
<feature type="signal peptide" evidence="1">
    <location>
        <begin position="1"/>
        <end position="16"/>
    </location>
</feature>
<keyword evidence="1" id="KW-0732">Signal</keyword>
<dbReference type="Gene3D" id="1.10.2080.10">
    <property type="entry name" value="Insect odorant-binding protein A10/Ejaculatory bulb-specific protein 3"/>
    <property type="match status" value="1"/>
</dbReference>
<evidence type="ECO:0000313" key="2">
    <source>
        <dbReference type="EMBL" id="AAK14793.1"/>
    </source>
</evidence>
<organism evidence="2">
    <name type="scientific">Mamestra brassicae</name>
    <name type="common">Cabbage moth</name>
    <dbReference type="NCBI Taxonomy" id="55057"/>
    <lineage>
        <taxon>Eukaryota</taxon>
        <taxon>Metazoa</taxon>
        <taxon>Ecdysozoa</taxon>
        <taxon>Arthropoda</taxon>
        <taxon>Hexapoda</taxon>
        <taxon>Insecta</taxon>
        <taxon>Pterygota</taxon>
        <taxon>Neoptera</taxon>
        <taxon>Endopterygota</taxon>
        <taxon>Lepidoptera</taxon>
        <taxon>Glossata</taxon>
        <taxon>Ditrysia</taxon>
        <taxon>Noctuoidea</taxon>
        <taxon>Noctuidae</taxon>
        <taxon>Noctuinae</taxon>
        <taxon>Hadenini</taxon>
        <taxon>Mamestra</taxon>
    </lineage>
</organism>
<dbReference type="PANTHER" id="PTHR11257">
    <property type="entry name" value="CHEMOSENSORY PROTEIN-RELATED"/>
    <property type="match status" value="1"/>
</dbReference>
<proteinExistence type="evidence at transcript level"/>
<dbReference type="EMBL" id="AY026760">
    <property type="protein sequence ID" value="AAK14793.1"/>
    <property type="molecule type" value="mRNA"/>
</dbReference>
<dbReference type="InterPro" id="IPR036682">
    <property type="entry name" value="OS_D_A10/PebIII_sf"/>
</dbReference>
<evidence type="ECO:0000256" key="1">
    <source>
        <dbReference type="SAM" id="SignalP"/>
    </source>
</evidence>
<dbReference type="Pfam" id="PF03392">
    <property type="entry name" value="OS-D"/>
    <property type="match status" value="1"/>
</dbReference>
<dbReference type="SUPFAM" id="SSF100910">
    <property type="entry name" value="Chemosensory protein Csp2"/>
    <property type="match status" value="1"/>
</dbReference>
<dbReference type="PANTHER" id="PTHR11257:SF13">
    <property type="entry name" value="GEO07322P1"/>
    <property type="match status" value="1"/>
</dbReference>
<feature type="chain" id="PRO_5004324161" evidence="1">
    <location>
        <begin position="17"/>
        <end position="111"/>
    </location>
</feature>
<sequence length="111" mass="12531">MKVLVVLSVLVAFAAAAKLTTEELQMLEAFDYDALFANDEQRKIVFDCLLDKGDCGAYKQLADLSMKLIINNCAECSPTQKTKYEHVLKQLHDNYEPVYNDILKKVAAIKE</sequence>
<name>Q9BIF5_MAMBR</name>
<accession>Q9BIF5</accession>
<gene>
    <name evidence="2" type="primary">SAP</name>
</gene>
<dbReference type="AlphaFoldDB" id="Q9BIF5"/>
<dbReference type="OrthoDB" id="7465061at2759"/>
<reference evidence="2" key="1">
    <citation type="submission" date="2001-02" db="EMBL/GenBank/DDBJ databases">
        <title>Molecular cloning of a SAP homolog in Mamestra brassicae male antennae.</title>
        <authorList>
            <person name="Jacquin-Joly E."/>
            <person name="Francois M.-C."/>
            <person name="Nagnan-Le Meillour P."/>
        </authorList>
    </citation>
    <scope>NUCLEOTIDE SEQUENCE</scope>
</reference>
<protein>
    <submittedName>
        <fullName evidence="2">Sensory appendage protein-like protein</fullName>
    </submittedName>
</protein>